<name>A0A5C1E8C7_9RHOO</name>
<evidence type="ECO:0000259" key="1">
    <source>
        <dbReference type="Pfam" id="PF10006"/>
    </source>
</evidence>
<dbReference type="EMBL" id="CP022579">
    <property type="protein sequence ID" value="QEL64467.1"/>
    <property type="molecule type" value="Genomic_DNA"/>
</dbReference>
<proteinExistence type="predicted"/>
<dbReference type="KEGG" id="otr:OTERR_09910"/>
<gene>
    <name evidence="2" type="ORF">OTERR_09910</name>
</gene>
<dbReference type="AlphaFoldDB" id="A0A5C1E8C7"/>
<evidence type="ECO:0000313" key="3">
    <source>
        <dbReference type="Proteomes" id="UP000323671"/>
    </source>
</evidence>
<dbReference type="Proteomes" id="UP000323671">
    <property type="component" value="Chromosome"/>
</dbReference>
<reference evidence="2 3" key="1">
    <citation type="submission" date="2017-07" db="EMBL/GenBank/DDBJ databases">
        <title>Complete genome sequence of Oryzomicrobium terrae TPP412.</title>
        <authorList>
            <person name="Chiu L.-W."/>
            <person name="Lo K.-J."/>
            <person name="Tsai Y.-M."/>
            <person name="Lin S.-S."/>
            <person name="Kuo C.-H."/>
            <person name="Liu C.-T."/>
        </authorList>
    </citation>
    <scope>NUCLEOTIDE SEQUENCE [LARGE SCALE GENOMIC DNA]</scope>
    <source>
        <strain evidence="2 3">TPP412</strain>
    </source>
</reference>
<dbReference type="InterPro" id="IPR018720">
    <property type="entry name" value="DUF2249"/>
</dbReference>
<sequence>MSTTVIDKTTIDVREIAPRLRHPLIFDTFDALATGEALLLVNDHDPKPLFYQFQAESPGEFTWEYLESGPDVWRVRIGKAQAGTAPARACGH</sequence>
<accession>A0A5C1E8C7</accession>
<dbReference type="RefSeq" id="WP_054622320.1">
    <property type="nucleotide sequence ID" value="NZ_CP022579.1"/>
</dbReference>
<evidence type="ECO:0000313" key="2">
    <source>
        <dbReference type="EMBL" id="QEL64467.1"/>
    </source>
</evidence>
<protein>
    <recommendedName>
        <fullName evidence="1">DUF2249 domain-containing protein</fullName>
    </recommendedName>
</protein>
<keyword evidence="3" id="KW-1185">Reference proteome</keyword>
<organism evidence="2 3">
    <name type="scientific">Oryzomicrobium terrae</name>
    <dbReference type="NCBI Taxonomy" id="1735038"/>
    <lineage>
        <taxon>Bacteria</taxon>
        <taxon>Pseudomonadati</taxon>
        <taxon>Pseudomonadota</taxon>
        <taxon>Betaproteobacteria</taxon>
        <taxon>Rhodocyclales</taxon>
        <taxon>Rhodocyclaceae</taxon>
        <taxon>Oryzomicrobium</taxon>
    </lineage>
</organism>
<dbReference type="Pfam" id="PF10006">
    <property type="entry name" value="DUF2249"/>
    <property type="match status" value="1"/>
</dbReference>
<feature type="domain" description="DUF2249" evidence="1">
    <location>
        <begin position="10"/>
        <end position="79"/>
    </location>
</feature>